<comment type="caution">
    <text evidence="7">The sequence shown here is derived from an EMBL/GenBank/DDBJ whole genome shotgun (WGS) entry which is preliminary data.</text>
</comment>
<gene>
    <name evidence="7" type="ORF">EJP67_25600</name>
</gene>
<dbReference type="SUPFAM" id="SSF56176">
    <property type="entry name" value="FAD-binding/transporter-associated domain-like"/>
    <property type="match status" value="1"/>
</dbReference>
<dbReference type="GO" id="GO:0022904">
    <property type="term" value="P:respiratory electron transport chain"/>
    <property type="evidence" value="ECO:0007669"/>
    <property type="project" value="TreeGrafter"/>
</dbReference>
<comment type="cofactor">
    <cofactor evidence="1">
        <name>FAD</name>
        <dbReference type="ChEBI" id="CHEBI:57692"/>
    </cofactor>
</comment>
<dbReference type="AlphaFoldDB" id="A0A433MRM4"/>
<dbReference type="FunFam" id="1.10.45.10:FF:000001">
    <property type="entry name" value="D-lactate dehydrogenase mitochondrial"/>
    <property type="match status" value="1"/>
</dbReference>
<protein>
    <submittedName>
        <fullName evidence="7">FAD-binding protein</fullName>
    </submittedName>
</protein>
<dbReference type="InterPro" id="IPR016164">
    <property type="entry name" value="FAD-linked_Oxase-like_C"/>
</dbReference>
<dbReference type="OrthoDB" id="8522822at2"/>
<dbReference type="InterPro" id="IPR004113">
    <property type="entry name" value="FAD-bd_oxidored_4_C"/>
</dbReference>
<evidence type="ECO:0000313" key="8">
    <source>
        <dbReference type="Proteomes" id="UP000281118"/>
    </source>
</evidence>
<evidence type="ECO:0000256" key="5">
    <source>
        <dbReference type="ARBA" id="ARBA00023002"/>
    </source>
</evidence>
<dbReference type="SUPFAM" id="SSF55103">
    <property type="entry name" value="FAD-linked oxidases, C-terminal domain"/>
    <property type="match status" value="1"/>
</dbReference>
<dbReference type="InterPro" id="IPR036318">
    <property type="entry name" value="FAD-bd_PCMH-like_sf"/>
</dbReference>
<dbReference type="InterPro" id="IPR016171">
    <property type="entry name" value="Vanillyl_alc_oxidase_C-sub2"/>
</dbReference>
<evidence type="ECO:0000256" key="3">
    <source>
        <dbReference type="ARBA" id="ARBA00022630"/>
    </source>
</evidence>
<keyword evidence="3" id="KW-0285">Flavoprotein</keyword>
<dbReference type="Proteomes" id="UP000281118">
    <property type="component" value="Unassembled WGS sequence"/>
</dbReference>
<evidence type="ECO:0000313" key="7">
    <source>
        <dbReference type="EMBL" id="RUR70436.1"/>
    </source>
</evidence>
<dbReference type="GO" id="GO:0016491">
    <property type="term" value="F:oxidoreductase activity"/>
    <property type="evidence" value="ECO:0007669"/>
    <property type="project" value="UniProtKB-KW"/>
</dbReference>
<accession>A0A433MRM4</accession>
<dbReference type="InterPro" id="IPR051264">
    <property type="entry name" value="FAD-oxidored/transferase_4"/>
</dbReference>
<dbReference type="Gene3D" id="1.10.45.10">
    <property type="entry name" value="Vanillyl-alcohol Oxidase, Chain A, domain 4"/>
    <property type="match status" value="1"/>
</dbReference>
<dbReference type="Gene3D" id="3.30.70.2190">
    <property type="match status" value="1"/>
</dbReference>
<evidence type="ECO:0000256" key="2">
    <source>
        <dbReference type="ARBA" id="ARBA00008000"/>
    </source>
</evidence>
<keyword evidence="5" id="KW-0560">Oxidoreductase</keyword>
<organism evidence="7 8">
    <name type="scientific">Variovorax guangxiensis</name>
    <dbReference type="NCBI Taxonomy" id="1775474"/>
    <lineage>
        <taxon>Bacteria</taxon>
        <taxon>Pseudomonadati</taxon>
        <taxon>Pseudomonadota</taxon>
        <taxon>Betaproteobacteria</taxon>
        <taxon>Burkholderiales</taxon>
        <taxon>Comamonadaceae</taxon>
        <taxon>Variovorax</taxon>
    </lineage>
</organism>
<dbReference type="InterPro" id="IPR006094">
    <property type="entry name" value="Oxid_FAD_bind_N"/>
</dbReference>
<proteinExistence type="inferred from homology"/>
<dbReference type="GO" id="GO:0071949">
    <property type="term" value="F:FAD binding"/>
    <property type="evidence" value="ECO:0007669"/>
    <property type="project" value="InterPro"/>
</dbReference>
<dbReference type="PROSITE" id="PS51387">
    <property type="entry name" value="FAD_PCMH"/>
    <property type="match status" value="1"/>
</dbReference>
<dbReference type="EMBL" id="RXFT01000013">
    <property type="protein sequence ID" value="RUR70436.1"/>
    <property type="molecule type" value="Genomic_DNA"/>
</dbReference>
<name>A0A433MRM4_9BURK</name>
<dbReference type="InterPro" id="IPR016166">
    <property type="entry name" value="FAD-bd_PCMH"/>
</dbReference>
<dbReference type="InterPro" id="IPR016169">
    <property type="entry name" value="FAD-bd_PCMH_sub2"/>
</dbReference>
<sequence>MNQLSSLPPGTFSPVLQALADALGANTVLAGEQLLDRHREDWSGTPSHEPVGMVLPRTPEDVATVLRICHLHGAPVVVQGGLTGLAGGANVQKGELVMSMARLDRIELLDAAGGTAIVQAGVTLQALKEAAEAHALDFPLDLGARGSCQLGGNAATNAGGNRVLRFGMMRNLILGLEVALPDGTLLTMLDRVIKNNAGYDLKQLFIGSEGTLGVVTRLSLALAPRPGWTGTALCAVDDFQAALALLRAAKARLPGLAAFELMWRDFFDAGTAAIHAAPPFAEPAPLYVLIESFAGSREQGEAAFEHMLEHALSEGLVQDAVIAQSQAQAEQLWAIREGVSELLSQCKPCAAFDVSVPIERMDALVQDLRTRLEASFPTQSHLFFGHLGDGNLHLISGPFESEQALVDAEAAVYAAVGRFHGSISAEHGIGVVKRPFLHHSRSSAELQLMRQLKGLLDPKGILNAGRIFESSTPAED</sequence>
<dbReference type="PANTHER" id="PTHR43716:SF1">
    <property type="entry name" value="D-2-HYDROXYGLUTARATE DEHYDROGENASE, MITOCHONDRIAL"/>
    <property type="match status" value="1"/>
</dbReference>
<dbReference type="InterPro" id="IPR016167">
    <property type="entry name" value="FAD-bd_PCMH_sub1"/>
</dbReference>
<evidence type="ECO:0000256" key="4">
    <source>
        <dbReference type="ARBA" id="ARBA00022827"/>
    </source>
</evidence>
<dbReference type="Gene3D" id="3.30.465.10">
    <property type="match status" value="1"/>
</dbReference>
<dbReference type="RefSeq" id="WP_126024558.1">
    <property type="nucleotide sequence ID" value="NZ_RXFT01000013.1"/>
</dbReference>
<dbReference type="Gene3D" id="3.30.70.2740">
    <property type="match status" value="1"/>
</dbReference>
<dbReference type="PANTHER" id="PTHR43716">
    <property type="entry name" value="D-2-HYDROXYGLUTARATE DEHYDROGENASE, MITOCHONDRIAL"/>
    <property type="match status" value="1"/>
</dbReference>
<evidence type="ECO:0000259" key="6">
    <source>
        <dbReference type="PROSITE" id="PS51387"/>
    </source>
</evidence>
<dbReference type="Gene3D" id="3.30.43.10">
    <property type="entry name" value="Uridine Diphospho-n-acetylenolpyruvylglucosamine Reductase, domain 2"/>
    <property type="match status" value="1"/>
</dbReference>
<reference evidence="7 8" key="1">
    <citation type="submission" date="2018-12" db="EMBL/GenBank/DDBJ databases">
        <title>The genome sequences of Variovorax guangxiensis DSM 27352.</title>
        <authorList>
            <person name="Gao J."/>
            <person name="Sun J."/>
        </authorList>
    </citation>
    <scope>NUCLEOTIDE SEQUENCE [LARGE SCALE GENOMIC DNA]</scope>
    <source>
        <strain evidence="7 8">DSM 27352</strain>
    </source>
</reference>
<feature type="domain" description="FAD-binding PCMH-type" evidence="6">
    <location>
        <begin position="46"/>
        <end position="225"/>
    </location>
</feature>
<comment type="similarity">
    <text evidence="2">Belongs to the FAD-binding oxidoreductase/transferase type 4 family.</text>
</comment>
<evidence type="ECO:0000256" key="1">
    <source>
        <dbReference type="ARBA" id="ARBA00001974"/>
    </source>
</evidence>
<dbReference type="Pfam" id="PF02913">
    <property type="entry name" value="FAD-oxidase_C"/>
    <property type="match status" value="1"/>
</dbReference>
<dbReference type="Pfam" id="PF01565">
    <property type="entry name" value="FAD_binding_4"/>
    <property type="match status" value="1"/>
</dbReference>
<keyword evidence="4" id="KW-0274">FAD</keyword>